<evidence type="ECO:0000313" key="1">
    <source>
        <dbReference type="EMBL" id="GAG25724.1"/>
    </source>
</evidence>
<comment type="caution">
    <text evidence="1">The sequence shown here is derived from an EMBL/GenBank/DDBJ whole genome shotgun (WGS) entry which is preliminary data.</text>
</comment>
<dbReference type="Gene3D" id="2.60.40.10">
    <property type="entry name" value="Immunoglobulins"/>
    <property type="match status" value="1"/>
</dbReference>
<feature type="non-terminal residue" evidence="1">
    <location>
        <position position="1"/>
    </location>
</feature>
<sequence length="256" mass="27713">SGHISYLNIAGANFTQFTDDTSFPWNEPPASINHSDQMNLTKKYLLAFLDHHQKGDPLAASQLYGNEAAADLEDGTLAVWRYGVLDQIVVMVNPSPDAVVPPGPLPICATVTNMGPFPMASRNVTLEVAKVVPGVRAYQWVYGPENRTTVAMPEGGDDTLQWTPTLVAYGDYVAFVSMDDPDHNSTNNRAQLSFSVAPLFPPTIEHVPPASLELGEVYNLTCRLQAPSTIAVAFVDYGDEDGIRHELPLSEGLVSG</sequence>
<protein>
    <recommendedName>
        <fullName evidence="2">CARDB domain-containing protein</fullName>
    </recommendedName>
</protein>
<gene>
    <name evidence="1" type="ORF">S01H1_57342</name>
</gene>
<proteinExistence type="predicted"/>
<dbReference type="EMBL" id="BARS01037390">
    <property type="protein sequence ID" value="GAG25724.1"/>
    <property type="molecule type" value="Genomic_DNA"/>
</dbReference>
<accession>X0W4D3</accession>
<organism evidence="1">
    <name type="scientific">marine sediment metagenome</name>
    <dbReference type="NCBI Taxonomy" id="412755"/>
    <lineage>
        <taxon>unclassified sequences</taxon>
        <taxon>metagenomes</taxon>
        <taxon>ecological metagenomes</taxon>
    </lineage>
</organism>
<dbReference type="AlphaFoldDB" id="X0W4D3"/>
<dbReference type="InterPro" id="IPR013783">
    <property type="entry name" value="Ig-like_fold"/>
</dbReference>
<evidence type="ECO:0008006" key="2">
    <source>
        <dbReference type="Google" id="ProtNLM"/>
    </source>
</evidence>
<name>X0W4D3_9ZZZZ</name>
<feature type="non-terminal residue" evidence="1">
    <location>
        <position position="256"/>
    </location>
</feature>
<reference evidence="1" key="1">
    <citation type="journal article" date="2014" name="Front. Microbiol.">
        <title>High frequency of phylogenetically diverse reductive dehalogenase-homologous genes in deep subseafloor sedimentary metagenomes.</title>
        <authorList>
            <person name="Kawai M."/>
            <person name="Futagami T."/>
            <person name="Toyoda A."/>
            <person name="Takaki Y."/>
            <person name="Nishi S."/>
            <person name="Hori S."/>
            <person name="Arai W."/>
            <person name="Tsubouchi T."/>
            <person name="Morono Y."/>
            <person name="Uchiyama I."/>
            <person name="Ito T."/>
            <person name="Fujiyama A."/>
            <person name="Inagaki F."/>
            <person name="Takami H."/>
        </authorList>
    </citation>
    <scope>NUCLEOTIDE SEQUENCE</scope>
    <source>
        <strain evidence="1">Expedition CK06-06</strain>
    </source>
</reference>